<dbReference type="SUPFAM" id="SSF101912">
    <property type="entry name" value="Sema domain"/>
    <property type="match status" value="1"/>
</dbReference>
<keyword evidence="1" id="KW-0325">Glycoprotein</keyword>
<dbReference type="GO" id="GO:0007411">
    <property type="term" value="P:axon guidance"/>
    <property type="evidence" value="ECO:0007669"/>
    <property type="project" value="TreeGrafter"/>
</dbReference>
<sequence length="133" mass="15109">MLLWLMPLASTQGHSSPECISRKTIPYHKDNGHLFSEEGVWNYSTMLLREDLGLLLLGARDAIYALDLDNISNMNASVDWEVPKTKQTECKKKGKDGEIHCKNYIRILHTMNDGRMYVCGTNAFDPECDIMVS</sequence>
<evidence type="ECO:0000313" key="5">
    <source>
        <dbReference type="Proteomes" id="UP001174136"/>
    </source>
</evidence>
<feature type="domain" description="Sema" evidence="3">
    <location>
        <begin position="22"/>
        <end position="133"/>
    </location>
</feature>
<dbReference type="GO" id="GO:0043931">
    <property type="term" value="P:ossification involved in bone maturation"/>
    <property type="evidence" value="ECO:0007669"/>
    <property type="project" value="TreeGrafter"/>
</dbReference>
<reference evidence="4" key="1">
    <citation type="journal article" date="2023" name="Front. Mar. Sci.">
        <title>A new Merluccius polli reference genome to investigate the effects of global change in West African waters.</title>
        <authorList>
            <person name="Mateo J.L."/>
            <person name="Blanco-Fernandez C."/>
            <person name="Garcia-Vazquez E."/>
            <person name="Machado-Schiaffino G."/>
        </authorList>
    </citation>
    <scope>NUCLEOTIDE SEQUENCE</scope>
    <source>
        <strain evidence="4">C29</strain>
        <tissue evidence="4">Fin</tissue>
    </source>
</reference>
<dbReference type="PANTHER" id="PTHR11036">
    <property type="entry name" value="SEMAPHORIN"/>
    <property type="match status" value="1"/>
</dbReference>
<dbReference type="AlphaFoldDB" id="A0AA47N103"/>
<dbReference type="GO" id="GO:0001755">
    <property type="term" value="P:neural crest cell migration"/>
    <property type="evidence" value="ECO:0007669"/>
    <property type="project" value="TreeGrafter"/>
</dbReference>
<dbReference type="Proteomes" id="UP001174136">
    <property type="component" value="Unassembled WGS sequence"/>
</dbReference>
<dbReference type="InterPro" id="IPR001627">
    <property type="entry name" value="Semap_dom"/>
</dbReference>
<proteinExistence type="predicted"/>
<dbReference type="GO" id="GO:0000122">
    <property type="term" value="P:negative regulation of transcription by RNA polymerase II"/>
    <property type="evidence" value="ECO:0007669"/>
    <property type="project" value="TreeGrafter"/>
</dbReference>
<dbReference type="GO" id="GO:0005886">
    <property type="term" value="C:plasma membrane"/>
    <property type="evidence" value="ECO:0007669"/>
    <property type="project" value="TreeGrafter"/>
</dbReference>
<comment type="caution">
    <text evidence="4">The sequence shown here is derived from an EMBL/GenBank/DDBJ whole genome shotgun (WGS) entry which is preliminary data.</text>
</comment>
<gene>
    <name evidence="4" type="primary">sema4e_2</name>
    <name evidence="4" type="ORF">N1851_008517</name>
</gene>
<organism evidence="4 5">
    <name type="scientific">Merluccius polli</name>
    <name type="common">Benguela hake</name>
    <name type="synonym">Merluccius cadenati</name>
    <dbReference type="NCBI Taxonomy" id="89951"/>
    <lineage>
        <taxon>Eukaryota</taxon>
        <taxon>Metazoa</taxon>
        <taxon>Chordata</taxon>
        <taxon>Craniata</taxon>
        <taxon>Vertebrata</taxon>
        <taxon>Euteleostomi</taxon>
        <taxon>Actinopterygii</taxon>
        <taxon>Neopterygii</taxon>
        <taxon>Teleostei</taxon>
        <taxon>Neoteleostei</taxon>
        <taxon>Acanthomorphata</taxon>
        <taxon>Zeiogadaria</taxon>
        <taxon>Gadariae</taxon>
        <taxon>Gadiformes</taxon>
        <taxon>Gadoidei</taxon>
        <taxon>Merlucciidae</taxon>
        <taxon>Merluccius</taxon>
    </lineage>
</organism>
<keyword evidence="5" id="KW-1185">Reference proteome</keyword>
<dbReference type="GO" id="GO:0030335">
    <property type="term" value="P:positive regulation of cell migration"/>
    <property type="evidence" value="ECO:0007669"/>
    <property type="project" value="TreeGrafter"/>
</dbReference>
<dbReference type="PANTHER" id="PTHR11036:SF135">
    <property type="entry name" value="SEMAPHORIN 4D ISOFORM X1-RELATED"/>
    <property type="match status" value="1"/>
</dbReference>
<accession>A0AA47N103</accession>
<dbReference type="PROSITE" id="PS51004">
    <property type="entry name" value="SEMA"/>
    <property type="match status" value="1"/>
</dbReference>
<comment type="caution">
    <text evidence="2">Lacks conserved residue(s) required for the propagation of feature annotation.</text>
</comment>
<dbReference type="GO" id="GO:0030215">
    <property type="term" value="F:semaphorin receptor binding"/>
    <property type="evidence" value="ECO:0007669"/>
    <property type="project" value="InterPro"/>
</dbReference>
<dbReference type="InterPro" id="IPR036352">
    <property type="entry name" value="Semap_dom_sf"/>
</dbReference>
<dbReference type="Gene3D" id="2.130.10.10">
    <property type="entry name" value="YVTN repeat-like/Quinoprotein amine dehydrogenase"/>
    <property type="match status" value="1"/>
</dbReference>
<evidence type="ECO:0000313" key="4">
    <source>
        <dbReference type="EMBL" id="KAK0150388.1"/>
    </source>
</evidence>
<evidence type="ECO:0000259" key="3">
    <source>
        <dbReference type="PROSITE" id="PS51004"/>
    </source>
</evidence>
<dbReference type="EMBL" id="JAOPHQ010001497">
    <property type="protein sequence ID" value="KAK0150388.1"/>
    <property type="molecule type" value="Genomic_DNA"/>
</dbReference>
<dbReference type="GO" id="GO:0071526">
    <property type="term" value="P:semaphorin-plexin signaling pathway"/>
    <property type="evidence" value="ECO:0007669"/>
    <property type="project" value="TreeGrafter"/>
</dbReference>
<dbReference type="GO" id="GO:0005615">
    <property type="term" value="C:extracellular space"/>
    <property type="evidence" value="ECO:0007669"/>
    <property type="project" value="TreeGrafter"/>
</dbReference>
<dbReference type="InterPro" id="IPR027231">
    <property type="entry name" value="Semaphorin"/>
</dbReference>
<protein>
    <submittedName>
        <fullName evidence="4">Semaphorin-4E</fullName>
    </submittedName>
</protein>
<name>A0AA47N103_MERPO</name>
<evidence type="ECO:0000256" key="1">
    <source>
        <dbReference type="ARBA" id="ARBA00023180"/>
    </source>
</evidence>
<evidence type="ECO:0000256" key="2">
    <source>
        <dbReference type="PROSITE-ProRule" id="PRU00352"/>
    </source>
</evidence>
<dbReference type="GO" id="GO:0045499">
    <property type="term" value="F:chemorepellent activity"/>
    <property type="evidence" value="ECO:0007669"/>
    <property type="project" value="TreeGrafter"/>
</dbReference>
<dbReference type="InterPro" id="IPR015943">
    <property type="entry name" value="WD40/YVTN_repeat-like_dom_sf"/>
</dbReference>